<name>A0ABD2P4N1_9CUCU</name>
<accession>A0ABD2P4N1</accession>
<dbReference type="InterPro" id="IPR036846">
    <property type="entry name" value="GM2-AP_sf"/>
</dbReference>
<protein>
    <submittedName>
        <fullName evidence="2">Uncharacterized protein</fullName>
    </submittedName>
</protein>
<comment type="caution">
    <text evidence="2">The sequence shown here is derived from an EMBL/GenBank/DDBJ whole genome shotgun (WGS) entry which is preliminary data.</text>
</comment>
<proteinExistence type="predicted"/>
<sequence length="133" mass="15103">MYHFGQMVLTEVNYEVKKEIDHLKIIAKISKCNSTNNSACETYLEKATLSDLCDIFEMKDTTWSAYLATFTPPIERCPIEAGEYTSNYASGKTDVIDLSAWFSDGLWKTETLLYSGDQLAGCFETHIQIYTPE</sequence>
<organism evidence="2 3">
    <name type="scientific">Cryptolaemus montrouzieri</name>
    <dbReference type="NCBI Taxonomy" id="559131"/>
    <lineage>
        <taxon>Eukaryota</taxon>
        <taxon>Metazoa</taxon>
        <taxon>Ecdysozoa</taxon>
        <taxon>Arthropoda</taxon>
        <taxon>Hexapoda</taxon>
        <taxon>Insecta</taxon>
        <taxon>Pterygota</taxon>
        <taxon>Neoptera</taxon>
        <taxon>Endopterygota</taxon>
        <taxon>Coleoptera</taxon>
        <taxon>Polyphaga</taxon>
        <taxon>Cucujiformia</taxon>
        <taxon>Coccinelloidea</taxon>
        <taxon>Coccinellidae</taxon>
        <taxon>Scymninae</taxon>
        <taxon>Scymnini</taxon>
        <taxon>Cryptolaemus</taxon>
    </lineage>
</organism>
<keyword evidence="1" id="KW-0732">Signal</keyword>
<evidence type="ECO:0000313" key="3">
    <source>
        <dbReference type="Proteomes" id="UP001516400"/>
    </source>
</evidence>
<dbReference type="SUPFAM" id="SSF63707">
    <property type="entry name" value="Ganglioside M2 (gm2) activator"/>
    <property type="match status" value="1"/>
</dbReference>
<dbReference type="Proteomes" id="UP001516400">
    <property type="component" value="Unassembled WGS sequence"/>
</dbReference>
<dbReference type="AlphaFoldDB" id="A0ABD2P4N1"/>
<gene>
    <name evidence="2" type="ORF">HHI36_000446</name>
</gene>
<reference evidence="2 3" key="1">
    <citation type="journal article" date="2021" name="BMC Biol.">
        <title>Horizontally acquired antibacterial genes associated with adaptive radiation of ladybird beetles.</title>
        <authorList>
            <person name="Li H.S."/>
            <person name="Tang X.F."/>
            <person name="Huang Y.H."/>
            <person name="Xu Z.Y."/>
            <person name="Chen M.L."/>
            <person name="Du X.Y."/>
            <person name="Qiu B.Y."/>
            <person name="Chen P.T."/>
            <person name="Zhang W."/>
            <person name="Slipinski A."/>
            <person name="Escalona H.E."/>
            <person name="Waterhouse R.M."/>
            <person name="Zwick A."/>
            <person name="Pang H."/>
        </authorList>
    </citation>
    <scope>NUCLEOTIDE SEQUENCE [LARGE SCALE GENOMIC DNA]</scope>
    <source>
        <strain evidence="2">SYSU2018</strain>
    </source>
</reference>
<dbReference type="Gene3D" id="2.70.220.10">
    <property type="entry name" value="Ganglioside GM2 activator"/>
    <property type="match status" value="1"/>
</dbReference>
<evidence type="ECO:0000256" key="1">
    <source>
        <dbReference type="ARBA" id="ARBA00022729"/>
    </source>
</evidence>
<evidence type="ECO:0000313" key="2">
    <source>
        <dbReference type="EMBL" id="KAL3285928.1"/>
    </source>
</evidence>
<keyword evidence="3" id="KW-1185">Reference proteome</keyword>
<dbReference type="EMBL" id="JABFTP020000185">
    <property type="protein sequence ID" value="KAL3285928.1"/>
    <property type="molecule type" value="Genomic_DNA"/>
</dbReference>